<accession>A0A4Y2GLK0</accession>
<dbReference type="Proteomes" id="UP000499080">
    <property type="component" value="Unassembled WGS sequence"/>
</dbReference>
<feature type="transmembrane region" description="Helical" evidence="1">
    <location>
        <begin position="66"/>
        <end position="87"/>
    </location>
</feature>
<organism evidence="2 3">
    <name type="scientific">Araneus ventricosus</name>
    <name type="common">Orbweaver spider</name>
    <name type="synonym">Epeira ventricosa</name>
    <dbReference type="NCBI Taxonomy" id="182803"/>
    <lineage>
        <taxon>Eukaryota</taxon>
        <taxon>Metazoa</taxon>
        <taxon>Ecdysozoa</taxon>
        <taxon>Arthropoda</taxon>
        <taxon>Chelicerata</taxon>
        <taxon>Arachnida</taxon>
        <taxon>Araneae</taxon>
        <taxon>Araneomorphae</taxon>
        <taxon>Entelegynae</taxon>
        <taxon>Araneoidea</taxon>
        <taxon>Araneidae</taxon>
        <taxon>Araneus</taxon>
    </lineage>
</organism>
<protein>
    <submittedName>
        <fullName evidence="2">Uncharacterized protein</fullName>
    </submittedName>
</protein>
<proteinExistence type="predicted"/>
<dbReference type="EMBL" id="BGPR01001461">
    <property type="protein sequence ID" value="GBM54490.1"/>
    <property type="molecule type" value="Genomic_DNA"/>
</dbReference>
<keyword evidence="3" id="KW-1185">Reference proteome</keyword>
<evidence type="ECO:0000313" key="2">
    <source>
        <dbReference type="EMBL" id="GBM54490.1"/>
    </source>
</evidence>
<reference evidence="2 3" key="1">
    <citation type="journal article" date="2019" name="Sci. Rep.">
        <title>Orb-weaving spider Araneus ventricosus genome elucidates the spidroin gene catalogue.</title>
        <authorList>
            <person name="Kono N."/>
            <person name="Nakamura H."/>
            <person name="Ohtoshi R."/>
            <person name="Moran D.A.P."/>
            <person name="Shinohara A."/>
            <person name="Yoshida Y."/>
            <person name="Fujiwara M."/>
            <person name="Mori M."/>
            <person name="Tomita M."/>
            <person name="Arakawa K."/>
        </authorList>
    </citation>
    <scope>NUCLEOTIDE SEQUENCE [LARGE SCALE GENOMIC DNA]</scope>
</reference>
<keyword evidence="1" id="KW-0812">Transmembrane</keyword>
<evidence type="ECO:0000313" key="3">
    <source>
        <dbReference type="Proteomes" id="UP000499080"/>
    </source>
</evidence>
<comment type="caution">
    <text evidence="2">The sequence shown here is derived from an EMBL/GenBank/DDBJ whole genome shotgun (WGS) entry which is preliminary data.</text>
</comment>
<keyword evidence="1" id="KW-0472">Membrane</keyword>
<evidence type="ECO:0000256" key="1">
    <source>
        <dbReference type="SAM" id="Phobius"/>
    </source>
</evidence>
<sequence>MSGRIPDEVEARRLRLLECLALPLQVMTPLSKRSPRFKTHLPIRTLGRSSQKSVTGDHRLHQIFRWIYIPLLFLGWYSSIPVIVIVFRPPDR</sequence>
<keyword evidence="1" id="KW-1133">Transmembrane helix</keyword>
<name>A0A4Y2GLK0_ARAVE</name>
<gene>
    <name evidence="2" type="ORF">AVEN_189525_1</name>
</gene>
<dbReference type="AlphaFoldDB" id="A0A4Y2GLK0"/>